<name>A0A2G3DSN4_9FIRM</name>
<evidence type="ECO:0000313" key="7">
    <source>
        <dbReference type="EMBL" id="PHU33994.1"/>
    </source>
</evidence>
<feature type="transmembrane region" description="Helical" evidence="6">
    <location>
        <begin position="161"/>
        <end position="183"/>
    </location>
</feature>
<organism evidence="7 8">
    <name type="scientific">Pseudobutyrivibrio ruminis</name>
    <dbReference type="NCBI Taxonomy" id="46206"/>
    <lineage>
        <taxon>Bacteria</taxon>
        <taxon>Bacillati</taxon>
        <taxon>Bacillota</taxon>
        <taxon>Clostridia</taxon>
        <taxon>Lachnospirales</taxon>
        <taxon>Lachnospiraceae</taxon>
        <taxon>Pseudobutyrivibrio</taxon>
    </lineage>
</organism>
<evidence type="ECO:0008006" key="9">
    <source>
        <dbReference type="Google" id="ProtNLM"/>
    </source>
</evidence>
<feature type="transmembrane region" description="Helical" evidence="6">
    <location>
        <begin position="55"/>
        <end position="74"/>
    </location>
</feature>
<gene>
    <name evidence="7" type="ORF">CSX01_12705</name>
</gene>
<dbReference type="GO" id="GO:0016020">
    <property type="term" value="C:membrane"/>
    <property type="evidence" value="ECO:0007669"/>
    <property type="project" value="UniProtKB-SubCell"/>
</dbReference>
<comment type="caution">
    <text evidence="7">The sequence shown here is derived from an EMBL/GenBank/DDBJ whole genome shotgun (WGS) entry which is preliminary data.</text>
</comment>
<comment type="subcellular location">
    <subcellularLocation>
        <location evidence="1">Membrane</location>
        <topology evidence="1">Multi-pass membrane protein</topology>
    </subcellularLocation>
</comment>
<evidence type="ECO:0000256" key="3">
    <source>
        <dbReference type="ARBA" id="ARBA00022692"/>
    </source>
</evidence>
<protein>
    <recommendedName>
        <fullName evidence="9">Lysoplasmalogenase</fullName>
    </recommendedName>
</protein>
<dbReference type="RefSeq" id="WP_099392663.1">
    <property type="nucleotide sequence ID" value="NZ_PDYF01000045.1"/>
</dbReference>
<evidence type="ECO:0000256" key="6">
    <source>
        <dbReference type="SAM" id="Phobius"/>
    </source>
</evidence>
<keyword evidence="3 6" id="KW-0812">Transmembrane</keyword>
<dbReference type="EMBL" id="PDYF01000045">
    <property type="protein sequence ID" value="PHU33994.1"/>
    <property type="molecule type" value="Genomic_DNA"/>
</dbReference>
<dbReference type="Pfam" id="PF07947">
    <property type="entry name" value="YhhN"/>
    <property type="match status" value="1"/>
</dbReference>
<feature type="transmembrane region" description="Helical" evidence="6">
    <location>
        <begin position="30"/>
        <end position="49"/>
    </location>
</feature>
<reference evidence="7 8" key="1">
    <citation type="submission" date="2017-10" db="EMBL/GenBank/DDBJ databases">
        <title>Resolving the taxonomy of Roseburia spp., Eubacterium rectale and Agathobacter spp. through phylogenomic analysis.</title>
        <authorList>
            <person name="Sheridan P.O."/>
            <person name="Walker A.W."/>
            <person name="Duncan S.H."/>
            <person name="Scott K.P."/>
            <person name="Toole P.W.O."/>
            <person name="Luis P."/>
            <person name="Flint H.J."/>
        </authorList>
    </citation>
    <scope>NUCLEOTIDE SEQUENCE [LARGE SCALE GENOMIC DNA]</scope>
    <source>
        <strain evidence="7 8">JK626</strain>
    </source>
</reference>
<evidence type="ECO:0000313" key="8">
    <source>
        <dbReference type="Proteomes" id="UP000225889"/>
    </source>
</evidence>
<accession>A0A2G3DSN4</accession>
<feature type="transmembrane region" description="Helical" evidence="6">
    <location>
        <begin position="106"/>
        <end position="124"/>
    </location>
</feature>
<evidence type="ECO:0000256" key="1">
    <source>
        <dbReference type="ARBA" id="ARBA00004141"/>
    </source>
</evidence>
<proteinExistence type="inferred from homology"/>
<evidence type="ECO:0000256" key="5">
    <source>
        <dbReference type="ARBA" id="ARBA00023136"/>
    </source>
</evidence>
<keyword evidence="5 6" id="KW-0472">Membrane</keyword>
<evidence type="ECO:0000256" key="4">
    <source>
        <dbReference type="ARBA" id="ARBA00022989"/>
    </source>
</evidence>
<sequence>MIIETIIYVALIIGLFMVCDNSLSRRYYVPFKVVCSASFLAILFINHYFSEKLTMMMWALFACFVGDILMGLYNTYTRKEFMILGIISFMIGHVGLLNYMCRITDRTSALIYILPCISCVLLAWLRSHFRLHMGSLFVPCLIYCYFITSMTLKALECGLQGMLWLAVAGILFWISDFTIIFLYFYHYRSKSIKRIVHFINLATYYAAILLFIFSL</sequence>
<dbReference type="Proteomes" id="UP000225889">
    <property type="component" value="Unassembled WGS sequence"/>
</dbReference>
<feature type="transmembrane region" description="Helical" evidence="6">
    <location>
        <begin position="136"/>
        <end position="155"/>
    </location>
</feature>
<feature type="transmembrane region" description="Helical" evidence="6">
    <location>
        <begin position="195"/>
        <end position="213"/>
    </location>
</feature>
<feature type="transmembrane region" description="Helical" evidence="6">
    <location>
        <begin position="81"/>
        <end position="100"/>
    </location>
</feature>
<keyword evidence="4 6" id="KW-1133">Transmembrane helix</keyword>
<dbReference type="InterPro" id="IPR012506">
    <property type="entry name" value="TMEM86B-like"/>
</dbReference>
<evidence type="ECO:0000256" key="2">
    <source>
        <dbReference type="ARBA" id="ARBA00007375"/>
    </source>
</evidence>
<reference evidence="7 8" key="2">
    <citation type="submission" date="2017-10" db="EMBL/GenBank/DDBJ databases">
        <authorList>
            <person name="Banno H."/>
            <person name="Chua N.-H."/>
        </authorList>
    </citation>
    <scope>NUCLEOTIDE SEQUENCE [LARGE SCALE GENOMIC DNA]</scope>
    <source>
        <strain evidence="7 8">JK626</strain>
    </source>
</reference>
<dbReference type="AlphaFoldDB" id="A0A2G3DSN4"/>
<comment type="similarity">
    <text evidence="2">Belongs to the TMEM86 family.</text>
</comment>